<reference evidence="5 6" key="1">
    <citation type="submission" date="2018-01" db="EMBL/GenBank/DDBJ databases">
        <title>Draft genome sequences of six Vibrio diazotrophicus strains isolated from deep-sea sediments of the Baltic Sea.</title>
        <authorList>
            <person name="Castillo D."/>
            <person name="Vandieken V."/>
            <person name="Chiang O."/>
            <person name="Middelboe M."/>
        </authorList>
    </citation>
    <scope>NUCLEOTIDE SEQUENCE [LARGE SCALE GENOMIC DNA]</scope>
    <source>
        <strain evidence="4 5">60.27F</strain>
        <strain evidence="3 6">65.10M</strain>
    </source>
</reference>
<accession>A0A2J8I3N6</accession>
<dbReference type="CDD" id="cd01908">
    <property type="entry name" value="YafJ"/>
    <property type="match status" value="1"/>
</dbReference>
<dbReference type="AlphaFoldDB" id="A0A2J8I3N6"/>
<dbReference type="Proteomes" id="UP000236449">
    <property type="component" value="Unassembled WGS sequence"/>
</dbReference>
<dbReference type="InterPro" id="IPR026869">
    <property type="entry name" value="EgtC-like"/>
</dbReference>
<dbReference type="InterPro" id="IPR029055">
    <property type="entry name" value="Ntn_hydrolases_N"/>
</dbReference>
<protein>
    <submittedName>
        <fullName evidence="4">Class II glutamine amidotransferase</fullName>
    </submittedName>
</protein>
<dbReference type="SUPFAM" id="SSF56235">
    <property type="entry name" value="N-terminal nucleophile aminohydrolases (Ntn hydrolases)"/>
    <property type="match status" value="1"/>
</dbReference>
<organism evidence="4 5">
    <name type="scientific">Vibrio diazotrophicus</name>
    <dbReference type="NCBI Taxonomy" id="685"/>
    <lineage>
        <taxon>Bacteria</taxon>
        <taxon>Pseudomonadati</taxon>
        <taxon>Pseudomonadota</taxon>
        <taxon>Gammaproteobacteria</taxon>
        <taxon>Vibrionales</taxon>
        <taxon>Vibrionaceae</taxon>
        <taxon>Vibrio</taxon>
    </lineage>
</organism>
<dbReference type="GO" id="GO:0016740">
    <property type="term" value="F:transferase activity"/>
    <property type="evidence" value="ECO:0007669"/>
    <property type="project" value="UniProtKB-KW"/>
</dbReference>
<comment type="caution">
    <text evidence="4">The sequence shown here is derived from an EMBL/GenBank/DDBJ whole genome shotgun (WGS) entry which is preliminary data.</text>
</comment>
<dbReference type="Proteomes" id="UP000236547">
    <property type="component" value="Unassembled WGS sequence"/>
</dbReference>
<evidence type="ECO:0000313" key="5">
    <source>
        <dbReference type="Proteomes" id="UP000236449"/>
    </source>
</evidence>
<gene>
    <name evidence="4" type="ORF">C1N32_10060</name>
    <name evidence="3" type="ORF">C1O25_10875</name>
</gene>
<proteinExistence type="predicted"/>
<dbReference type="PROSITE" id="PS51278">
    <property type="entry name" value="GATASE_TYPE_2"/>
    <property type="match status" value="1"/>
</dbReference>
<dbReference type="OrthoDB" id="321954at2"/>
<dbReference type="PANTHER" id="PTHR42824:SF1">
    <property type="entry name" value="GLUTAMINE AMIDOTRANSFERASE YAFJ-RELATED"/>
    <property type="match status" value="1"/>
</dbReference>
<dbReference type="Gene3D" id="3.60.20.10">
    <property type="entry name" value="Glutamine Phosphoribosylpyrophosphate, subunit 1, domain 1"/>
    <property type="match status" value="1"/>
</dbReference>
<evidence type="ECO:0000259" key="2">
    <source>
        <dbReference type="PROSITE" id="PS51278"/>
    </source>
</evidence>
<dbReference type="EMBL" id="POSM01000013">
    <property type="protein sequence ID" value="PNI00656.1"/>
    <property type="molecule type" value="Genomic_DNA"/>
</dbReference>
<feature type="domain" description="Glutamine amidotransferase type-2" evidence="2">
    <location>
        <begin position="2"/>
        <end position="281"/>
    </location>
</feature>
<keyword evidence="6" id="KW-1185">Reference proteome</keyword>
<sequence length="281" mass="32097">MCELLGMSANVPTDICFSFTGLIQRGGNTGPHRDGWGITFYEGKGFRTFKDPNPSYQSKIAQLVQEYPIKSCAVISHIRQANRGGVNLENTHPFTRELWGRYWTFAHNGQLTDYQDLPTGRHRPVGETDSEAAFCWLLDKLENRYPEPPKDMHEVFRYISLRCDDLREKGVFNMLLSDGEYLMTYCTNHLYWITRRAPFGRAALLDEDIEINFQEETTPNDVVSVIATQPLTGNEQWQRMKPGEFNIFHYGELFESNSADLSDVAFAAPKPGNQAPTEPLE</sequence>
<evidence type="ECO:0000256" key="1">
    <source>
        <dbReference type="ARBA" id="ARBA00022962"/>
    </source>
</evidence>
<evidence type="ECO:0000313" key="3">
    <source>
        <dbReference type="EMBL" id="PNI00656.1"/>
    </source>
</evidence>
<dbReference type="EMBL" id="POSK01000005">
    <property type="protein sequence ID" value="PNI05128.1"/>
    <property type="molecule type" value="Genomic_DNA"/>
</dbReference>
<dbReference type="InterPro" id="IPR017932">
    <property type="entry name" value="GATase_2_dom"/>
</dbReference>
<evidence type="ECO:0000313" key="4">
    <source>
        <dbReference type="EMBL" id="PNI05128.1"/>
    </source>
</evidence>
<keyword evidence="1 4" id="KW-0315">Glutamine amidotransferase</keyword>
<dbReference type="RefSeq" id="WP_102966153.1">
    <property type="nucleotide sequence ID" value="NZ_JAPWHJ010000002.1"/>
</dbReference>
<dbReference type="PANTHER" id="PTHR42824">
    <property type="entry name" value="GLUTAMINE AMIDOTRANSFERASE"/>
    <property type="match status" value="1"/>
</dbReference>
<dbReference type="Pfam" id="PF13230">
    <property type="entry name" value="GATase_4"/>
    <property type="match status" value="1"/>
</dbReference>
<name>A0A2J8I3N6_VIBDI</name>
<evidence type="ECO:0000313" key="6">
    <source>
        <dbReference type="Proteomes" id="UP000236547"/>
    </source>
</evidence>
<keyword evidence="4" id="KW-0808">Transferase</keyword>